<feature type="transmembrane region" description="Helical" evidence="1">
    <location>
        <begin position="75"/>
        <end position="95"/>
    </location>
</feature>
<evidence type="ECO:0000313" key="3">
    <source>
        <dbReference type="Proteomes" id="UP001501532"/>
    </source>
</evidence>
<evidence type="ECO:0000313" key="2">
    <source>
        <dbReference type="EMBL" id="GAA3062457.1"/>
    </source>
</evidence>
<dbReference type="EMBL" id="BAAAUF010000050">
    <property type="protein sequence ID" value="GAA3062457.1"/>
    <property type="molecule type" value="Genomic_DNA"/>
</dbReference>
<organism evidence="2 3">
    <name type="scientific">Streptomyces glomeratus</name>
    <dbReference type="NCBI Taxonomy" id="284452"/>
    <lineage>
        <taxon>Bacteria</taxon>
        <taxon>Bacillati</taxon>
        <taxon>Actinomycetota</taxon>
        <taxon>Actinomycetes</taxon>
        <taxon>Kitasatosporales</taxon>
        <taxon>Streptomycetaceae</taxon>
        <taxon>Streptomyces</taxon>
    </lineage>
</organism>
<dbReference type="RefSeq" id="WP_234517049.1">
    <property type="nucleotide sequence ID" value="NZ_BAAAUF010000050.1"/>
</dbReference>
<reference evidence="3" key="1">
    <citation type="journal article" date="2019" name="Int. J. Syst. Evol. Microbiol.">
        <title>The Global Catalogue of Microorganisms (GCM) 10K type strain sequencing project: providing services to taxonomists for standard genome sequencing and annotation.</title>
        <authorList>
            <consortium name="The Broad Institute Genomics Platform"/>
            <consortium name="The Broad Institute Genome Sequencing Center for Infectious Disease"/>
            <person name="Wu L."/>
            <person name="Ma J."/>
        </authorList>
    </citation>
    <scope>NUCLEOTIDE SEQUENCE [LARGE SCALE GENOMIC DNA]</scope>
    <source>
        <strain evidence="3">JCM 9091</strain>
    </source>
</reference>
<feature type="transmembrane region" description="Helical" evidence="1">
    <location>
        <begin position="45"/>
        <end position="63"/>
    </location>
</feature>
<evidence type="ECO:0000256" key="1">
    <source>
        <dbReference type="SAM" id="Phobius"/>
    </source>
</evidence>
<dbReference type="Proteomes" id="UP001501532">
    <property type="component" value="Unassembled WGS sequence"/>
</dbReference>
<feature type="transmembrane region" description="Helical" evidence="1">
    <location>
        <begin position="107"/>
        <end position="128"/>
    </location>
</feature>
<feature type="transmembrane region" description="Helical" evidence="1">
    <location>
        <begin position="12"/>
        <end position="33"/>
    </location>
</feature>
<feature type="transmembrane region" description="Helical" evidence="1">
    <location>
        <begin position="134"/>
        <end position="155"/>
    </location>
</feature>
<keyword evidence="3" id="KW-1185">Reference proteome</keyword>
<keyword evidence="1" id="KW-0472">Membrane</keyword>
<keyword evidence="1" id="KW-1133">Transmembrane helix</keyword>
<name>A0ABP6LWZ0_9ACTN</name>
<protein>
    <submittedName>
        <fullName evidence="2">Uncharacterized protein</fullName>
    </submittedName>
</protein>
<comment type="caution">
    <text evidence="2">The sequence shown here is derived from an EMBL/GenBank/DDBJ whole genome shotgun (WGS) entry which is preliminary data.</text>
</comment>
<gene>
    <name evidence="2" type="ORF">GCM10010448_52220</name>
</gene>
<sequence length="178" mass="18286">MHHTAHPDSLASAAAMACSGLVLAALVPGALWLVRRAPLWERVSLPAGVALPLLVLTHAWAVLGDMVGLTPPGGAFLTEPALLAAAVVFRLPVLAHTRHRLSDPGRCLCLFLAAPLLDLPAVGVVAAGHSLEGLAMIVAMLPVGGAAVAVTWAWVNREERMAAHALALPAGDGDLRAP</sequence>
<keyword evidence="1" id="KW-0812">Transmembrane</keyword>
<proteinExistence type="predicted"/>
<accession>A0ABP6LWZ0</accession>